<evidence type="ECO:0008006" key="6">
    <source>
        <dbReference type="Google" id="ProtNLM"/>
    </source>
</evidence>
<dbReference type="AlphaFoldDB" id="A0A835AU16"/>
<organism evidence="4 5">
    <name type="scientific">Digitaria exilis</name>
    <dbReference type="NCBI Taxonomy" id="1010633"/>
    <lineage>
        <taxon>Eukaryota</taxon>
        <taxon>Viridiplantae</taxon>
        <taxon>Streptophyta</taxon>
        <taxon>Embryophyta</taxon>
        <taxon>Tracheophyta</taxon>
        <taxon>Spermatophyta</taxon>
        <taxon>Magnoliopsida</taxon>
        <taxon>Liliopsida</taxon>
        <taxon>Poales</taxon>
        <taxon>Poaceae</taxon>
        <taxon>PACMAD clade</taxon>
        <taxon>Panicoideae</taxon>
        <taxon>Panicodae</taxon>
        <taxon>Paniceae</taxon>
        <taxon>Anthephorinae</taxon>
        <taxon>Digitaria</taxon>
    </lineage>
</organism>
<evidence type="ECO:0000256" key="1">
    <source>
        <dbReference type="PROSITE-ProRule" id="PRU00175"/>
    </source>
</evidence>
<dbReference type="SMART" id="SM00184">
    <property type="entry name" value="RING"/>
    <property type="match status" value="1"/>
</dbReference>
<dbReference type="Gene3D" id="3.30.40.10">
    <property type="entry name" value="Zinc/RING finger domain, C3HC4 (zinc finger)"/>
    <property type="match status" value="1"/>
</dbReference>
<dbReference type="Pfam" id="PF17123">
    <property type="entry name" value="zf-RING_11"/>
    <property type="match status" value="1"/>
</dbReference>
<dbReference type="PROSITE" id="PS50234">
    <property type="entry name" value="VWFA"/>
    <property type="match status" value="1"/>
</dbReference>
<name>A0A835AU16_9POAL</name>
<dbReference type="InterPro" id="IPR002035">
    <property type="entry name" value="VWF_A"/>
</dbReference>
<evidence type="ECO:0000259" key="2">
    <source>
        <dbReference type="PROSITE" id="PS50089"/>
    </source>
</evidence>
<feature type="domain" description="RING-type" evidence="2">
    <location>
        <begin position="8"/>
        <end position="50"/>
    </location>
</feature>
<dbReference type="InterPro" id="IPR013083">
    <property type="entry name" value="Znf_RING/FYVE/PHD"/>
</dbReference>
<keyword evidence="5" id="KW-1185">Reference proteome</keyword>
<dbReference type="PANTHER" id="PTHR10579">
    <property type="entry name" value="CALCIUM-ACTIVATED CHLORIDE CHANNEL REGULATOR"/>
    <property type="match status" value="1"/>
</dbReference>
<sequence length="355" mass="37595">MAANTDPCAICLGEISRGQAVFVAECSHTFHHRCISESVAHGNRDCPLCKATWLVVPSVDPAAVPAPAMPPPRAYADDDPVAQQTAVQAQSAEHVVAGEMSLKTHCEFPAVARDASRDNFAVLVHARAPGLAAADAEASRAPVDLVTVLDVSGSMTGPKLALVKQAMRFVIDNLGPDDRLSVVSFSCRAKREMRLARMSDDGKASAKLAVESLIAGGSTNIGDGLKVASESGRYESTIDADGRAATVDVGELYAEEERRFLFFVDVPRAEADGEDATQLVKVRCTYRDVATGSSADVAGEDAVVQRPAEVTNPVVSVEVERERIRVAAAEEIVAAREAAERGAFGEARSILGRRL</sequence>
<dbReference type="PANTHER" id="PTHR10579:SF132">
    <property type="entry name" value="OS10G0464800 PROTEIN"/>
    <property type="match status" value="1"/>
</dbReference>
<dbReference type="GO" id="GO:0008270">
    <property type="term" value="F:zinc ion binding"/>
    <property type="evidence" value="ECO:0007669"/>
    <property type="project" value="UniProtKB-KW"/>
</dbReference>
<proteinExistence type="predicted"/>
<dbReference type="OrthoDB" id="687730at2759"/>
<keyword evidence="1" id="KW-0863">Zinc-finger</keyword>
<reference evidence="4" key="1">
    <citation type="submission" date="2020-07" db="EMBL/GenBank/DDBJ databases">
        <title>Genome sequence and genetic diversity analysis of an under-domesticated orphan crop, white fonio (Digitaria exilis).</title>
        <authorList>
            <person name="Bennetzen J.L."/>
            <person name="Chen S."/>
            <person name="Ma X."/>
            <person name="Wang X."/>
            <person name="Yssel A.E.J."/>
            <person name="Chaluvadi S.R."/>
            <person name="Johnson M."/>
            <person name="Gangashetty P."/>
            <person name="Hamidou F."/>
            <person name="Sanogo M.D."/>
            <person name="Zwaenepoel A."/>
            <person name="Wallace J."/>
            <person name="Van De Peer Y."/>
            <person name="Van Deynze A."/>
        </authorList>
    </citation>
    <scope>NUCLEOTIDE SEQUENCE</scope>
    <source>
        <tissue evidence="4">Leaves</tissue>
    </source>
</reference>
<feature type="domain" description="VWFA" evidence="3">
    <location>
        <begin position="144"/>
        <end position="265"/>
    </location>
</feature>
<keyword evidence="1" id="KW-0479">Metal-binding</keyword>
<dbReference type="EMBL" id="JACEFO010002219">
    <property type="protein sequence ID" value="KAF8672709.1"/>
    <property type="molecule type" value="Genomic_DNA"/>
</dbReference>
<dbReference type="InterPro" id="IPR036465">
    <property type="entry name" value="vWFA_dom_sf"/>
</dbReference>
<evidence type="ECO:0000259" key="3">
    <source>
        <dbReference type="PROSITE" id="PS50234"/>
    </source>
</evidence>
<dbReference type="InterPro" id="IPR051266">
    <property type="entry name" value="CLCR"/>
</dbReference>
<dbReference type="PROSITE" id="PS50089">
    <property type="entry name" value="ZF_RING_2"/>
    <property type="match status" value="1"/>
</dbReference>
<dbReference type="SUPFAM" id="SSF53300">
    <property type="entry name" value="vWA-like"/>
    <property type="match status" value="1"/>
</dbReference>
<evidence type="ECO:0000313" key="4">
    <source>
        <dbReference type="EMBL" id="KAF8672709.1"/>
    </source>
</evidence>
<dbReference type="SUPFAM" id="SSF57850">
    <property type="entry name" value="RING/U-box"/>
    <property type="match status" value="1"/>
</dbReference>
<keyword evidence="1" id="KW-0862">Zinc</keyword>
<dbReference type="InterPro" id="IPR001841">
    <property type="entry name" value="Znf_RING"/>
</dbReference>
<dbReference type="Pfam" id="PF00092">
    <property type="entry name" value="VWA"/>
    <property type="match status" value="1"/>
</dbReference>
<dbReference type="Proteomes" id="UP000636709">
    <property type="component" value="Unassembled WGS sequence"/>
</dbReference>
<protein>
    <recommendedName>
        <fullName evidence="6">Zinc finger protein</fullName>
    </recommendedName>
</protein>
<dbReference type="Gene3D" id="3.40.50.410">
    <property type="entry name" value="von Willebrand factor, type A domain"/>
    <property type="match status" value="1"/>
</dbReference>
<comment type="caution">
    <text evidence="4">The sequence shown here is derived from an EMBL/GenBank/DDBJ whole genome shotgun (WGS) entry which is preliminary data.</text>
</comment>
<evidence type="ECO:0000313" key="5">
    <source>
        <dbReference type="Proteomes" id="UP000636709"/>
    </source>
</evidence>
<accession>A0A835AU16</accession>
<dbReference type="SMART" id="SM00327">
    <property type="entry name" value="VWA"/>
    <property type="match status" value="1"/>
</dbReference>
<gene>
    <name evidence="4" type="ORF">HU200_049405</name>
</gene>